<reference evidence="2" key="1">
    <citation type="submission" date="2025-08" db="UniProtKB">
        <authorList>
            <consortium name="Ensembl"/>
        </authorList>
    </citation>
    <scope>IDENTIFICATION</scope>
</reference>
<accession>A0A8C8ZDH4</accession>
<evidence type="ECO:0000313" key="3">
    <source>
        <dbReference type="Proteomes" id="UP000694414"/>
    </source>
</evidence>
<feature type="region of interest" description="Disordered" evidence="1">
    <location>
        <begin position="85"/>
        <end position="106"/>
    </location>
</feature>
<proteinExistence type="predicted"/>
<name>A0A8C8ZDH4_PROSS</name>
<reference evidence="2" key="2">
    <citation type="submission" date="2025-09" db="UniProtKB">
        <authorList>
            <consortium name="Ensembl"/>
        </authorList>
    </citation>
    <scope>IDENTIFICATION</scope>
</reference>
<gene>
    <name evidence="2" type="primary">APPL2</name>
</gene>
<dbReference type="Ensembl" id="ENSPSMT00000018154.1">
    <property type="protein sequence ID" value="ENSPSMP00000015644.1"/>
    <property type="gene ID" value="ENSPSMG00000011121.1"/>
</dbReference>
<evidence type="ECO:0000313" key="2">
    <source>
        <dbReference type="Ensembl" id="ENSPSMP00000015644.1"/>
    </source>
</evidence>
<keyword evidence="3" id="KW-1185">Reference proteome</keyword>
<dbReference type="GeneTree" id="ENSGT00940000158319"/>
<dbReference type="Proteomes" id="UP000694414">
    <property type="component" value="Unplaced"/>
</dbReference>
<evidence type="ECO:0000256" key="1">
    <source>
        <dbReference type="SAM" id="MobiDB-lite"/>
    </source>
</evidence>
<organism evidence="2 3">
    <name type="scientific">Prolemur simus</name>
    <name type="common">Greater bamboo lemur</name>
    <name type="synonym">Hapalemur simus</name>
    <dbReference type="NCBI Taxonomy" id="1328070"/>
    <lineage>
        <taxon>Eukaryota</taxon>
        <taxon>Metazoa</taxon>
        <taxon>Chordata</taxon>
        <taxon>Craniata</taxon>
        <taxon>Vertebrata</taxon>
        <taxon>Euteleostomi</taxon>
        <taxon>Mammalia</taxon>
        <taxon>Eutheria</taxon>
        <taxon>Euarchontoglires</taxon>
        <taxon>Primates</taxon>
        <taxon>Strepsirrhini</taxon>
        <taxon>Lemuriformes</taxon>
        <taxon>Lemuridae</taxon>
        <taxon>Prolemur</taxon>
    </lineage>
</organism>
<protein>
    <submittedName>
        <fullName evidence="2">Adaptor protein, phosphotyrosine interacting with PH domain and leucine zipper 2</fullName>
    </submittedName>
</protein>
<dbReference type="AlphaFoldDB" id="A0A8C8ZDH4"/>
<feature type="compositionally biased region" description="Polar residues" evidence="1">
    <location>
        <begin position="85"/>
        <end position="98"/>
    </location>
</feature>
<sequence length="106" mass="11818">MSLLRPGPMFPRGCEHSDLTVLPYHIFSKILSFFTFSKHCFSCILQICYAINLGKEIIEVQKDPEALAQLMLSVPLTNDGKYVLLNNQPDDNDGSPSENRGAESEA</sequence>